<evidence type="ECO:0000313" key="2">
    <source>
        <dbReference type="Proteomes" id="UP000886998"/>
    </source>
</evidence>
<sequence length="96" mass="10912">MSSLCKVEHLLELFFSTGLLINNVKSICFAITKCLTPNSDTIGSKDLMHRTCSNPIDYAYHWQEKTSSFKKSSGFIGKELTPYNRNWSRIALFDGN</sequence>
<proteinExistence type="predicted"/>
<keyword evidence="2" id="KW-1185">Reference proteome</keyword>
<name>A0A8X6WPV0_9ARAC</name>
<protein>
    <submittedName>
        <fullName evidence="1">Uncharacterized protein</fullName>
    </submittedName>
</protein>
<dbReference type="AlphaFoldDB" id="A0A8X6WPV0"/>
<accession>A0A8X6WPV0</accession>
<organism evidence="1 2">
    <name type="scientific">Trichonephila inaurata madagascariensis</name>
    <dbReference type="NCBI Taxonomy" id="2747483"/>
    <lineage>
        <taxon>Eukaryota</taxon>
        <taxon>Metazoa</taxon>
        <taxon>Ecdysozoa</taxon>
        <taxon>Arthropoda</taxon>
        <taxon>Chelicerata</taxon>
        <taxon>Arachnida</taxon>
        <taxon>Araneae</taxon>
        <taxon>Araneomorphae</taxon>
        <taxon>Entelegynae</taxon>
        <taxon>Araneoidea</taxon>
        <taxon>Nephilidae</taxon>
        <taxon>Trichonephila</taxon>
        <taxon>Trichonephila inaurata</taxon>
    </lineage>
</organism>
<dbReference type="EMBL" id="BMAV01000541">
    <property type="protein sequence ID" value="GFY37896.1"/>
    <property type="molecule type" value="Genomic_DNA"/>
</dbReference>
<dbReference type="Proteomes" id="UP000886998">
    <property type="component" value="Unassembled WGS sequence"/>
</dbReference>
<evidence type="ECO:0000313" key="1">
    <source>
        <dbReference type="EMBL" id="GFY37896.1"/>
    </source>
</evidence>
<comment type="caution">
    <text evidence="1">The sequence shown here is derived from an EMBL/GenBank/DDBJ whole genome shotgun (WGS) entry which is preliminary data.</text>
</comment>
<gene>
    <name evidence="1" type="ORF">TNIN_230381</name>
</gene>
<reference evidence="1" key="1">
    <citation type="submission" date="2020-08" db="EMBL/GenBank/DDBJ databases">
        <title>Multicomponent nature underlies the extraordinary mechanical properties of spider dragline silk.</title>
        <authorList>
            <person name="Kono N."/>
            <person name="Nakamura H."/>
            <person name="Mori M."/>
            <person name="Yoshida Y."/>
            <person name="Ohtoshi R."/>
            <person name="Malay A.D."/>
            <person name="Moran D.A.P."/>
            <person name="Tomita M."/>
            <person name="Numata K."/>
            <person name="Arakawa K."/>
        </authorList>
    </citation>
    <scope>NUCLEOTIDE SEQUENCE</scope>
</reference>